<evidence type="ECO:0008006" key="3">
    <source>
        <dbReference type="Google" id="ProtNLM"/>
    </source>
</evidence>
<organism evidence="1 2">
    <name type="scientific">Kineococcus glutinatus</name>
    <dbReference type="NCBI Taxonomy" id="1070872"/>
    <lineage>
        <taxon>Bacteria</taxon>
        <taxon>Bacillati</taxon>
        <taxon>Actinomycetota</taxon>
        <taxon>Actinomycetes</taxon>
        <taxon>Kineosporiales</taxon>
        <taxon>Kineosporiaceae</taxon>
        <taxon>Kineococcus</taxon>
    </lineage>
</organism>
<dbReference type="EMBL" id="BAABIL010000193">
    <property type="protein sequence ID" value="GAA4974604.1"/>
    <property type="molecule type" value="Genomic_DNA"/>
</dbReference>
<dbReference type="Proteomes" id="UP001501195">
    <property type="component" value="Unassembled WGS sequence"/>
</dbReference>
<sequence length="156" mass="16330">MHASLALSGEPPEVQVLALHRLSADLAQLRVREPATLELREALAEARTADALVVAAASGATAVVEEFLDALAALPGLPVVLALVSPPAPPSALDVVQFLRARLLDLGARPVRTTVVADRDDRRGPGGSLELLAQIAHAADELARAVAGERPRRPRT</sequence>
<dbReference type="SUPFAM" id="SSF52218">
    <property type="entry name" value="Flavoproteins"/>
    <property type="match status" value="1"/>
</dbReference>
<name>A0ABP9HNJ5_9ACTN</name>
<keyword evidence="2" id="KW-1185">Reference proteome</keyword>
<protein>
    <recommendedName>
        <fullName evidence="3">NADPH-dependent FMN reductase</fullName>
    </recommendedName>
</protein>
<dbReference type="InterPro" id="IPR029039">
    <property type="entry name" value="Flavoprotein-like_sf"/>
</dbReference>
<gene>
    <name evidence="1" type="ORF">GCM10023225_14700</name>
</gene>
<evidence type="ECO:0000313" key="2">
    <source>
        <dbReference type="Proteomes" id="UP001501195"/>
    </source>
</evidence>
<accession>A0ABP9HNJ5</accession>
<reference evidence="2" key="1">
    <citation type="journal article" date="2019" name="Int. J. Syst. Evol. Microbiol.">
        <title>The Global Catalogue of Microorganisms (GCM) 10K type strain sequencing project: providing services to taxonomists for standard genome sequencing and annotation.</title>
        <authorList>
            <consortium name="The Broad Institute Genomics Platform"/>
            <consortium name="The Broad Institute Genome Sequencing Center for Infectious Disease"/>
            <person name="Wu L."/>
            <person name="Ma J."/>
        </authorList>
    </citation>
    <scope>NUCLEOTIDE SEQUENCE [LARGE SCALE GENOMIC DNA]</scope>
    <source>
        <strain evidence="2">JCM 18126</strain>
    </source>
</reference>
<evidence type="ECO:0000313" key="1">
    <source>
        <dbReference type="EMBL" id="GAA4974604.1"/>
    </source>
</evidence>
<dbReference type="RefSeq" id="WP_345711786.1">
    <property type="nucleotide sequence ID" value="NZ_BAABIL010000193.1"/>
</dbReference>
<dbReference type="Gene3D" id="3.40.50.360">
    <property type="match status" value="1"/>
</dbReference>
<comment type="caution">
    <text evidence="1">The sequence shown here is derived from an EMBL/GenBank/DDBJ whole genome shotgun (WGS) entry which is preliminary data.</text>
</comment>
<proteinExistence type="predicted"/>